<dbReference type="EMBL" id="SVNY01000001">
    <property type="protein sequence ID" value="MBE6832490.1"/>
    <property type="molecule type" value="Genomic_DNA"/>
</dbReference>
<organism evidence="2 3">
    <name type="scientific">Faecalispora sporosphaeroides</name>
    <dbReference type="NCBI Taxonomy" id="1549"/>
    <lineage>
        <taxon>Bacteria</taxon>
        <taxon>Bacillati</taxon>
        <taxon>Bacillota</taxon>
        <taxon>Clostridia</taxon>
        <taxon>Eubacteriales</taxon>
        <taxon>Oscillospiraceae</taxon>
        <taxon>Faecalispora</taxon>
    </lineage>
</organism>
<feature type="domain" description="MobA/VirD2-like nuclease" evidence="1">
    <location>
        <begin position="10"/>
        <end position="62"/>
    </location>
</feature>
<sequence>MIFILCGWKCAMLIDTHYDTDNLHNHLLVNSVRFKTGIKLHQNQDDLVQHQKINDEICLSRGQPVLESYHKGQKKKSTATYGINRHPKISLSYSSACFQRLQI</sequence>
<dbReference type="AlphaFoldDB" id="A0A928KQ30"/>
<name>A0A928KQ30_9FIRM</name>
<protein>
    <recommendedName>
        <fullName evidence="1">MobA/VirD2-like nuclease domain-containing protein</fullName>
    </recommendedName>
</protein>
<dbReference type="Proteomes" id="UP000754750">
    <property type="component" value="Unassembled WGS sequence"/>
</dbReference>
<dbReference type="Pfam" id="PF03432">
    <property type="entry name" value="Relaxase"/>
    <property type="match status" value="1"/>
</dbReference>
<comment type="caution">
    <text evidence="2">The sequence shown here is derived from an EMBL/GenBank/DDBJ whole genome shotgun (WGS) entry which is preliminary data.</text>
</comment>
<gene>
    <name evidence="2" type="ORF">E7512_02730</name>
</gene>
<accession>A0A928KQ30</accession>
<evidence type="ECO:0000313" key="3">
    <source>
        <dbReference type="Proteomes" id="UP000754750"/>
    </source>
</evidence>
<reference evidence="2" key="1">
    <citation type="submission" date="2019-04" db="EMBL/GenBank/DDBJ databases">
        <title>Evolution of Biomass-Degrading Anaerobic Consortia Revealed by Metagenomics.</title>
        <authorList>
            <person name="Peng X."/>
        </authorList>
    </citation>
    <scope>NUCLEOTIDE SEQUENCE</scope>
    <source>
        <strain evidence="2">SIG551</strain>
    </source>
</reference>
<proteinExistence type="predicted"/>
<dbReference type="InterPro" id="IPR005094">
    <property type="entry name" value="Endonuclease_MobA/VirD2"/>
</dbReference>
<evidence type="ECO:0000313" key="2">
    <source>
        <dbReference type="EMBL" id="MBE6832490.1"/>
    </source>
</evidence>
<evidence type="ECO:0000259" key="1">
    <source>
        <dbReference type="Pfam" id="PF03432"/>
    </source>
</evidence>